<feature type="signal peptide" evidence="1">
    <location>
        <begin position="1"/>
        <end position="19"/>
    </location>
</feature>
<evidence type="ECO:0000313" key="2">
    <source>
        <dbReference type="EMBL" id="MCP0886631.1"/>
    </source>
</evidence>
<protein>
    <recommendedName>
        <fullName evidence="4">Lipoprotein</fullName>
    </recommendedName>
</protein>
<dbReference type="EMBL" id="JAIULA010000007">
    <property type="protein sequence ID" value="MCP0886631.1"/>
    <property type="molecule type" value="Genomic_DNA"/>
</dbReference>
<dbReference type="AlphaFoldDB" id="A0A9X2FIY0"/>
<organism evidence="2 3">
    <name type="scientific">Ligilactobacillus ubinensis</name>
    <dbReference type="NCBI Taxonomy" id="2876789"/>
    <lineage>
        <taxon>Bacteria</taxon>
        <taxon>Bacillati</taxon>
        <taxon>Bacillota</taxon>
        <taxon>Bacilli</taxon>
        <taxon>Lactobacillales</taxon>
        <taxon>Lactobacillaceae</taxon>
        <taxon>Ligilactobacillus</taxon>
    </lineage>
</organism>
<accession>A0A9X2FIY0</accession>
<name>A0A9X2FIY0_9LACO</name>
<evidence type="ECO:0008006" key="4">
    <source>
        <dbReference type="Google" id="ProtNLM"/>
    </source>
</evidence>
<evidence type="ECO:0000313" key="3">
    <source>
        <dbReference type="Proteomes" id="UP001139006"/>
    </source>
</evidence>
<keyword evidence="1" id="KW-0732">Signal</keyword>
<reference evidence="2 3" key="1">
    <citation type="journal article" date="2023" name="Int. J. Syst. Evol. Microbiol.">
        <title>Ligilactobacillus ubinensis sp. nov., a novel species isolated from the wild ferment of a durian fruit (Durio zibethinus).</title>
        <authorList>
            <person name="Heng Y.C."/>
            <person name="Menon N."/>
            <person name="Chen B."/>
            <person name="Loo B.Z.L."/>
            <person name="Wong G.W.J."/>
            <person name="Lim A.C.H."/>
            <person name="Silvaraju S."/>
            <person name="Kittelmann S."/>
        </authorList>
    </citation>
    <scope>NUCLEOTIDE SEQUENCE [LARGE SCALE GENOMIC DNA]</scope>
    <source>
        <strain evidence="2 3">WILCCON 0076</strain>
    </source>
</reference>
<dbReference type="RefSeq" id="WP_253359911.1">
    <property type="nucleotide sequence ID" value="NZ_JAIULA010000007.1"/>
</dbReference>
<gene>
    <name evidence="2" type="ORF">LB941_04680</name>
</gene>
<feature type="chain" id="PRO_5040840858" description="Lipoprotein" evidence="1">
    <location>
        <begin position="20"/>
        <end position="393"/>
    </location>
</feature>
<comment type="caution">
    <text evidence="2">The sequence shown here is derived from an EMBL/GenBank/DDBJ whole genome shotgun (WGS) entry which is preliminary data.</text>
</comment>
<sequence length="393" mass="43323">MRKLNIFIVTLLLAVFVSGCSTRGKKSNVTSNDTVKATTNKTIKAKSKTWTFSKGVSSKQTQGQGVSSDISTSVVLKTDALSSWTTSNGQFISSPVKYQKVSLKTWERNMRKNYMKSAQKKIHLMTVTQVNQVLKKLGSDIKISKLSDLVYLKTQTNGLPLMQAFVAKGHHLYAINIQYVDTDQTITIERGQVFTDTSKKKATGQIPLNKINGTWIAATTTTSANDTGKIMIKDGYLYQQRYDSYERSVIQELSSYSLVSLNQNETYASQKVNAANVGYQLTRKSVASGDSLGYLYLFLSENKMIRIGDGETTTYTKTSTLVAADDLPQEDITIFEQMDQKYPGEAASTITVKAGDPLVGMSNSIKYLTDPEAGQIISNKDVTLENGTVTVEN</sequence>
<keyword evidence="3" id="KW-1185">Reference proteome</keyword>
<dbReference type="Proteomes" id="UP001139006">
    <property type="component" value="Unassembled WGS sequence"/>
</dbReference>
<evidence type="ECO:0000256" key="1">
    <source>
        <dbReference type="SAM" id="SignalP"/>
    </source>
</evidence>
<proteinExistence type="predicted"/>
<dbReference type="PROSITE" id="PS51257">
    <property type="entry name" value="PROKAR_LIPOPROTEIN"/>
    <property type="match status" value="1"/>
</dbReference>